<name>A0A0E9PJZ4_ANGAN</name>
<proteinExistence type="predicted"/>
<evidence type="ECO:0000313" key="1">
    <source>
        <dbReference type="EMBL" id="JAH04390.1"/>
    </source>
</evidence>
<protein>
    <submittedName>
        <fullName evidence="1">Uncharacterized protein</fullName>
    </submittedName>
</protein>
<dbReference type="AlphaFoldDB" id="A0A0E9PJZ4"/>
<sequence length="82" mass="9450">MSYLMLHYFLPHNVLSFFFLKQCFTNISEQGALAVFRLNIITLANAQLSPVFKSSKTFFFTSTKAFVTSIIVTEMNNLHYTN</sequence>
<reference evidence="1" key="2">
    <citation type="journal article" date="2015" name="Fish Shellfish Immunol.">
        <title>Early steps in the European eel (Anguilla anguilla)-Vibrio vulnificus interaction in the gills: Role of the RtxA13 toxin.</title>
        <authorList>
            <person name="Callol A."/>
            <person name="Pajuelo D."/>
            <person name="Ebbesson L."/>
            <person name="Teles M."/>
            <person name="MacKenzie S."/>
            <person name="Amaro C."/>
        </authorList>
    </citation>
    <scope>NUCLEOTIDE SEQUENCE</scope>
</reference>
<organism evidence="1">
    <name type="scientific">Anguilla anguilla</name>
    <name type="common">European freshwater eel</name>
    <name type="synonym">Muraena anguilla</name>
    <dbReference type="NCBI Taxonomy" id="7936"/>
    <lineage>
        <taxon>Eukaryota</taxon>
        <taxon>Metazoa</taxon>
        <taxon>Chordata</taxon>
        <taxon>Craniata</taxon>
        <taxon>Vertebrata</taxon>
        <taxon>Euteleostomi</taxon>
        <taxon>Actinopterygii</taxon>
        <taxon>Neopterygii</taxon>
        <taxon>Teleostei</taxon>
        <taxon>Anguilliformes</taxon>
        <taxon>Anguillidae</taxon>
        <taxon>Anguilla</taxon>
    </lineage>
</organism>
<reference evidence="1" key="1">
    <citation type="submission" date="2014-11" db="EMBL/GenBank/DDBJ databases">
        <authorList>
            <person name="Amaro Gonzalez C."/>
        </authorList>
    </citation>
    <scope>NUCLEOTIDE SEQUENCE</scope>
</reference>
<accession>A0A0E9PJZ4</accession>
<dbReference type="EMBL" id="GBXM01104187">
    <property type="protein sequence ID" value="JAH04390.1"/>
    <property type="molecule type" value="Transcribed_RNA"/>
</dbReference>